<dbReference type="EMBL" id="QVRA01000017">
    <property type="protein sequence ID" value="RJG53243.1"/>
    <property type="molecule type" value="Genomic_DNA"/>
</dbReference>
<evidence type="ECO:0000256" key="5">
    <source>
        <dbReference type="ARBA" id="ARBA00023002"/>
    </source>
</evidence>
<sequence>MFDAIVIGSGMSGAIAAKELCERGLKTLVIERGRKIEHGVSYTDSLQPWELPNAGMVPEEEVARDYPVQSHCYAMTSANKAFWVKDSDHPYSTPADKPFDWIRGNHLGGRSLMWGRQSYRLSPMDFEANAKDGHGSDWPIRYDDLAPWYDHIERFIGVAGSKEGLAQLPDGEFLPPFALNDAEVLFKQAVESKFPGRNVIPGRVANLSKAQPHHEELGRVSCQVRSLCERGCSYGAYHSSLSSSLPAATRTGNLTIVTDAIVHSIVHDPKTGKVTGVRVIDANTKQGQLYEAKIIFSCASTIGTTQILLGSTSEAFPNGLANRSDMVGRNLMDHLYGLTVAGVLPKGPNTFYKGRRPTGLYIPRFRNVSEPGSFLRGYGYQGAASRMGWRSAALGKPGLGTDIKDRTRKLGPWMLYISGFGEMLPNPENRVTLHPTRTDKWGIPIVHIECAFGSNEQAMTKQIIADGKAMVEAAGGMVVNTSATPGTPGLGIHEMGTACMGKDPAKSVLNGFNQAHDIPNLFITDGSAMASSGCQNPSLTYMALSARAAHHATEFLRGGKI</sequence>
<keyword evidence="9" id="KW-1185">Reference proteome</keyword>
<dbReference type="Pfam" id="PF00732">
    <property type="entry name" value="GMC_oxred_N"/>
    <property type="match status" value="1"/>
</dbReference>
<dbReference type="InterPro" id="IPR000172">
    <property type="entry name" value="GMC_OxRdtase_N"/>
</dbReference>
<keyword evidence="5" id="KW-0560">Oxidoreductase</keyword>
<dbReference type="InterPro" id="IPR036188">
    <property type="entry name" value="FAD/NAD-bd_sf"/>
</dbReference>
<evidence type="ECO:0000313" key="9">
    <source>
        <dbReference type="Proteomes" id="UP000283469"/>
    </source>
</evidence>
<evidence type="ECO:0000259" key="6">
    <source>
        <dbReference type="Pfam" id="PF00732"/>
    </source>
</evidence>
<dbReference type="SUPFAM" id="SSF51905">
    <property type="entry name" value="FAD/NAD(P)-binding domain"/>
    <property type="match status" value="1"/>
</dbReference>
<dbReference type="Proteomes" id="UP000283469">
    <property type="component" value="Unassembled WGS sequence"/>
</dbReference>
<comment type="caution">
    <text evidence="8">The sequence shown here is derived from an EMBL/GenBank/DDBJ whole genome shotgun (WGS) entry which is preliminary data.</text>
</comment>
<reference evidence="8 9" key="1">
    <citation type="submission" date="2018-08" db="EMBL/GenBank/DDBJ databases">
        <title>Sphingobium sp. EO9.</title>
        <authorList>
            <person name="Park Y."/>
            <person name="Kim K.H."/>
            <person name="Jeon C.O."/>
        </authorList>
    </citation>
    <scope>NUCLEOTIDE SEQUENCE [LARGE SCALE GENOMIC DNA]</scope>
    <source>
        <strain evidence="8 9">EO9</strain>
    </source>
</reference>
<dbReference type="Pfam" id="PF13450">
    <property type="entry name" value="NAD_binding_8"/>
    <property type="match status" value="1"/>
</dbReference>
<feature type="domain" description="Glucose-methanol-choline oxidoreductase N-terminal" evidence="6">
    <location>
        <begin position="222"/>
        <end position="335"/>
    </location>
</feature>
<evidence type="ECO:0000256" key="2">
    <source>
        <dbReference type="ARBA" id="ARBA00010790"/>
    </source>
</evidence>
<dbReference type="SUPFAM" id="SSF54373">
    <property type="entry name" value="FAD-linked reductases, C-terminal domain"/>
    <property type="match status" value="1"/>
</dbReference>
<keyword evidence="4" id="KW-0274">FAD</keyword>
<evidence type="ECO:0000256" key="4">
    <source>
        <dbReference type="ARBA" id="ARBA00022827"/>
    </source>
</evidence>
<organism evidence="8 9">
    <name type="scientific">Sphingobium terrigena</name>
    <dbReference type="NCBI Taxonomy" id="2304063"/>
    <lineage>
        <taxon>Bacteria</taxon>
        <taxon>Pseudomonadati</taxon>
        <taxon>Pseudomonadota</taxon>
        <taxon>Alphaproteobacteria</taxon>
        <taxon>Sphingomonadales</taxon>
        <taxon>Sphingomonadaceae</taxon>
        <taxon>Sphingobium</taxon>
    </lineage>
</organism>
<dbReference type="OrthoDB" id="9798604at2"/>
<comment type="similarity">
    <text evidence="2">Belongs to the GMC oxidoreductase family.</text>
</comment>
<protein>
    <submittedName>
        <fullName evidence="8">GMC family oxidoreductase</fullName>
    </submittedName>
</protein>
<dbReference type="PANTHER" id="PTHR42784">
    <property type="entry name" value="PYRANOSE 2-OXIDASE"/>
    <property type="match status" value="1"/>
</dbReference>
<dbReference type="PANTHER" id="PTHR42784:SF1">
    <property type="entry name" value="PYRANOSE 2-OXIDASE"/>
    <property type="match status" value="1"/>
</dbReference>
<proteinExistence type="inferred from homology"/>
<evidence type="ECO:0000313" key="8">
    <source>
        <dbReference type="EMBL" id="RJG53243.1"/>
    </source>
</evidence>
<dbReference type="InterPro" id="IPR051473">
    <property type="entry name" value="P2Ox-like"/>
</dbReference>
<gene>
    <name evidence="8" type="ORF">D0Z70_16660</name>
</gene>
<dbReference type="GO" id="GO:0050660">
    <property type="term" value="F:flavin adenine dinucleotide binding"/>
    <property type="evidence" value="ECO:0007669"/>
    <property type="project" value="InterPro"/>
</dbReference>
<dbReference type="GO" id="GO:0016614">
    <property type="term" value="F:oxidoreductase activity, acting on CH-OH group of donors"/>
    <property type="evidence" value="ECO:0007669"/>
    <property type="project" value="InterPro"/>
</dbReference>
<dbReference type="InterPro" id="IPR007867">
    <property type="entry name" value="GMC_OxRtase_C"/>
</dbReference>
<evidence type="ECO:0000256" key="3">
    <source>
        <dbReference type="ARBA" id="ARBA00022630"/>
    </source>
</evidence>
<dbReference type="RefSeq" id="WP_119748406.1">
    <property type="nucleotide sequence ID" value="NZ_QVRA01000017.1"/>
</dbReference>
<name>A0A418YPH3_9SPHN</name>
<keyword evidence="3" id="KW-0285">Flavoprotein</keyword>
<accession>A0A418YPH3</accession>
<comment type="cofactor">
    <cofactor evidence="1">
        <name>FAD</name>
        <dbReference type="ChEBI" id="CHEBI:57692"/>
    </cofactor>
</comment>
<evidence type="ECO:0000259" key="7">
    <source>
        <dbReference type="Pfam" id="PF05199"/>
    </source>
</evidence>
<evidence type="ECO:0000256" key="1">
    <source>
        <dbReference type="ARBA" id="ARBA00001974"/>
    </source>
</evidence>
<dbReference type="AlphaFoldDB" id="A0A418YPH3"/>
<dbReference type="Pfam" id="PF05199">
    <property type="entry name" value="GMC_oxred_C"/>
    <property type="match status" value="1"/>
</dbReference>
<feature type="domain" description="Glucose-methanol-choline oxidoreductase C-terminal" evidence="7">
    <location>
        <begin position="425"/>
        <end position="544"/>
    </location>
</feature>
<dbReference type="Gene3D" id="3.50.50.60">
    <property type="entry name" value="FAD/NAD(P)-binding domain"/>
    <property type="match status" value="2"/>
</dbReference>